<protein>
    <submittedName>
        <fullName evidence="9">Putative peptidoglycan lipid II flippase</fullName>
    </submittedName>
</protein>
<evidence type="ECO:0000256" key="7">
    <source>
        <dbReference type="ARBA" id="ARBA00023136"/>
    </source>
</evidence>
<evidence type="ECO:0000256" key="5">
    <source>
        <dbReference type="ARBA" id="ARBA00022984"/>
    </source>
</evidence>
<evidence type="ECO:0000256" key="1">
    <source>
        <dbReference type="ARBA" id="ARBA00004651"/>
    </source>
</evidence>
<comment type="subcellular location">
    <subcellularLocation>
        <location evidence="1">Cell membrane</location>
        <topology evidence="1">Multi-pass membrane protein</topology>
    </subcellularLocation>
</comment>
<gene>
    <name evidence="9" type="ORF">CLV70_13130</name>
</gene>
<dbReference type="AlphaFoldDB" id="A0A2T0REL5"/>
<evidence type="ECO:0000256" key="8">
    <source>
        <dbReference type="SAM" id="Phobius"/>
    </source>
</evidence>
<dbReference type="GO" id="GO:0009252">
    <property type="term" value="P:peptidoglycan biosynthetic process"/>
    <property type="evidence" value="ECO:0007669"/>
    <property type="project" value="UniProtKB-KW"/>
</dbReference>
<evidence type="ECO:0000256" key="6">
    <source>
        <dbReference type="ARBA" id="ARBA00022989"/>
    </source>
</evidence>
<feature type="transmembrane region" description="Helical" evidence="8">
    <location>
        <begin position="412"/>
        <end position="434"/>
    </location>
</feature>
<feature type="transmembrane region" description="Helical" evidence="8">
    <location>
        <begin position="324"/>
        <end position="343"/>
    </location>
</feature>
<keyword evidence="5" id="KW-0573">Peptidoglycan synthesis</keyword>
<evidence type="ECO:0000256" key="3">
    <source>
        <dbReference type="ARBA" id="ARBA00022692"/>
    </source>
</evidence>
<evidence type="ECO:0000313" key="10">
    <source>
        <dbReference type="Proteomes" id="UP000239209"/>
    </source>
</evidence>
<feature type="transmembrane region" description="Helical" evidence="8">
    <location>
        <begin position="57"/>
        <end position="79"/>
    </location>
</feature>
<comment type="caution">
    <text evidence="9">The sequence shown here is derived from an EMBL/GenBank/DDBJ whole genome shotgun (WGS) entry which is preliminary data.</text>
</comment>
<feature type="transmembrane region" description="Helical" evidence="8">
    <location>
        <begin position="241"/>
        <end position="266"/>
    </location>
</feature>
<evidence type="ECO:0000256" key="2">
    <source>
        <dbReference type="ARBA" id="ARBA00022475"/>
    </source>
</evidence>
<dbReference type="PANTHER" id="PTHR47019">
    <property type="entry name" value="LIPID II FLIPPASE MURJ"/>
    <property type="match status" value="1"/>
</dbReference>
<dbReference type="InterPro" id="IPR051050">
    <property type="entry name" value="Lipid_II_flippase_MurJ/MviN"/>
</dbReference>
<evidence type="ECO:0000256" key="4">
    <source>
        <dbReference type="ARBA" id="ARBA00022960"/>
    </source>
</evidence>
<organism evidence="9 10">
    <name type="scientific">Pseudosporangium ferrugineum</name>
    <dbReference type="NCBI Taxonomy" id="439699"/>
    <lineage>
        <taxon>Bacteria</taxon>
        <taxon>Bacillati</taxon>
        <taxon>Actinomycetota</taxon>
        <taxon>Actinomycetes</taxon>
        <taxon>Micromonosporales</taxon>
        <taxon>Micromonosporaceae</taxon>
        <taxon>Pseudosporangium</taxon>
    </lineage>
</organism>
<dbReference type="PANTHER" id="PTHR47019:SF1">
    <property type="entry name" value="LIPID II FLIPPASE MURJ"/>
    <property type="match status" value="1"/>
</dbReference>
<reference evidence="9 10" key="1">
    <citation type="submission" date="2018-03" db="EMBL/GenBank/DDBJ databases">
        <title>Genomic Encyclopedia of Archaeal and Bacterial Type Strains, Phase II (KMG-II): from individual species to whole genera.</title>
        <authorList>
            <person name="Goeker M."/>
        </authorList>
    </citation>
    <scope>NUCLEOTIDE SEQUENCE [LARGE SCALE GENOMIC DNA]</scope>
    <source>
        <strain evidence="9 10">DSM 45348</strain>
    </source>
</reference>
<dbReference type="GO" id="GO:0034204">
    <property type="term" value="P:lipid translocation"/>
    <property type="evidence" value="ECO:0007669"/>
    <property type="project" value="TreeGrafter"/>
</dbReference>
<keyword evidence="2" id="KW-1003">Cell membrane</keyword>
<keyword evidence="6 8" id="KW-1133">Transmembrane helix</keyword>
<dbReference type="OrthoDB" id="4350032at2"/>
<evidence type="ECO:0000313" key="9">
    <source>
        <dbReference type="EMBL" id="PRY19571.1"/>
    </source>
</evidence>
<dbReference type="InterPro" id="IPR004268">
    <property type="entry name" value="MurJ"/>
</dbReference>
<keyword evidence="10" id="KW-1185">Reference proteome</keyword>
<dbReference type="GO" id="GO:0005886">
    <property type="term" value="C:plasma membrane"/>
    <property type="evidence" value="ECO:0007669"/>
    <property type="project" value="UniProtKB-SubCell"/>
</dbReference>
<name>A0A2T0REL5_9ACTN</name>
<dbReference type="Pfam" id="PF03023">
    <property type="entry name" value="MurJ"/>
    <property type="match status" value="1"/>
</dbReference>
<dbReference type="PRINTS" id="PR01806">
    <property type="entry name" value="VIRFACTRMVIN"/>
</dbReference>
<feature type="transmembrane region" description="Helical" evidence="8">
    <location>
        <begin position="485"/>
        <end position="507"/>
    </location>
</feature>
<feature type="transmembrane region" description="Helical" evidence="8">
    <location>
        <begin position="160"/>
        <end position="181"/>
    </location>
</feature>
<feature type="transmembrane region" description="Helical" evidence="8">
    <location>
        <begin position="355"/>
        <end position="376"/>
    </location>
</feature>
<feature type="transmembrane region" description="Helical" evidence="8">
    <location>
        <begin position="201"/>
        <end position="221"/>
    </location>
</feature>
<dbReference type="GO" id="GO:0015648">
    <property type="term" value="F:lipid-linked peptidoglycan transporter activity"/>
    <property type="evidence" value="ECO:0007669"/>
    <property type="project" value="TreeGrafter"/>
</dbReference>
<feature type="transmembrane region" description="Helical" evidence="8">
    <location>
        <begin position="272"/>
        <end position="298"/>
    </location>
</feature>
<keyword evidence="3 8" id="KW-0812">Transmembrane</keyword>
<feature type="transmembrane region" description="Helical" evidence="8">
    <location>
        <begin position="91"/>
        <end position="113"/>
    </location>
</feature>
<feature type="transmembrane region" description="Helical" evidence="8">
    <location>
        <begin position="133"/>
        <end position="153"/>
    </location>
</feature>
<dbReference type="EMBL" id="PVZG01000031">
    <property type="protein sequence ID" value="PRY19571.1"/>
    <property type="molecule type" value="Genomic_DNA"/>
</dbReference>
<feature type="transmembrane region" description="Helical" evidence="8">
    <location>
        <begin position="446"/>
        <end position="465"/>
    </location>
</feature>
<feature type="transmembrane region" description="Helical" evidence="8">
    <location>
        <begin position="383"/>
        <end position="406"/>
    </location>
</feature>
<dbReference type="GO" id="GO:0008360">
    <property type="term" value="P:regulation of cell shape"/>
    <property type="evidence" value="ECO:0007669"/>
    <property type="project" value="UniProtKB-KW"/>
</dbReference>
<dbReference type="Proteomes" id="UP000239209">
    <property type="component" value="Unassembled WGS sequence"/>
</dbReference>
<keyword evidence="4" id="KW-0133">Cell shape</keyword>
<dbReference type="RefSeq" id="WP_106131019.1">
    <property type="nucleotide sequence ID" value="NZ_PVZG01000031.1"/>
</dbReference>
<proteinExistence type="predicted"/>
<keyword evidence="7 8" id="KW-0472">Membrane</keyword>
<accession>A0A2T0REL5</accession>
<sequence>MTAARARAGVAGAAAVITVLTVLSRIAGFGRTFVFLRTVGDDGLANVYNAANTIPNIVFELVAGGALASLVVPLIAGAVDAGDRERVGAVASALLTWVVTLLVPLALLVALLAGPIAGLFDVPPAERELAARMLRVFAPQLPLYGIGIVLTGVLQAHHRFAWPVIAPLLSSVTVMGAYLSYAVVDGARSDVGGLSGTGELILAGGTTLGVVVLALCLLVPLRRLRLRWRPGYRFPGDEGRLAVRLGWAGAVTVGSQQIMVLVVLVLATKGPLTIYLAAQTVFLLPWAVLAVPLATAVYPRLSAAFARGDEEDYAGTLARTARSVLLLAGLGAAALGALAWPAAQLVGTRAAAPGIVAFAPGLLGYALFALLSRALYARGATVAAAFATAAGWGVAALAAVLLSGVLTDRRQVAGLGAANAVGMTAIGLLLVLAVRRHAGPRALTGLPRAAVVGIVAAVAAGFAGWGVTEALRHAAGGTPGVGGSILQGMLGGVAVAVVYAAVAYPFARRDLRSLVSRFTRRHRT</sequence>